<dbReference type="AlphaFoldDB" id="A0A8R7TV53"/>
<keyword evidence="2" id="KW-0862">Zinc</keyword>
<dbReference type="RefSeq" id="XP_048563068.1">
    <property type="nucleotide sequence ID" value="XM_048707111.1"/>
</dbReference>
<keyword evidence="6" id="KW-1185">Reference proteome</keyword>
<keyword evidence="2" id="KW-0539">Nucleus</keyword>
<keyword evidence="2" id="KW-0479">Metal-binding</keyword>
<accession>A0A8R7TV53</accession>
<dbReference type="Proteomes" id="UP000015106">
    <property type="component" value="Chromosome 3"/>
</dbReference>
<keyword evidence="1 2" id="KW-0863">Zinc-finger</keyword>
<dbReference type="RefSeq" id="XP_048563069.1">
    <property type="nucleotide sequence ID" value="XM_048707112.1"/>
</dbReference>
<dbReference type="PANTHER" id="PTHR31669">
    <property type="entry name" value="PROTEIN FAR1-RELATED SEQUENCE 10-RELATED"/>
    <property type="match status" value="1"/>
</dbReference>
<reference evidence="5" key="2">
    <citation type="submission" date="2018-03" db="EMBL/GenBank/DDBJ databases">
        <title>The Triticum urartu genome reveals the dynamic nature of wheat genome evolution.</title>
        <authorList>
            <person name="Ling H."/>
            <person name="Ma B."/>
            <person name="Shi X."/>
            <person name="Liu H."/>
            <person name="Dong L."/>
            <person name="Sun H."/>
            <person name="Cao Y."/>
            <person name="Gao Q."/>
            <person name="Zheng S."/>
            <person name="Li Y."/>
            <person name="Yu Y."/>
            <person name="Du H."/>
            <person name="Qi M."/>
            <person name="Li Y."/>
            <person name="Yu H."/>
            <person name="Cui Y."/>
            <person name="Wang N."/>
            <person name="Chen C."/>
            <person name="Wu H."/>
            <person name="Zhao Y."/>
            <person name="Zhang J."/>
            <person name="Li Y."/>
            <person name="Zhou W."/>
            <person name="Zhang B."/>
            <person name="Hu W."/>
            <person name="Eijk M."/>
            <person name="Tang J."/>
            <person name="Witsenboer H."/>
            <person name="Zhao S."/>
            <person name="Li Z."/>
            <person name="Zhang A."/>
            <person name="Wang D."/>
            <person name="Liang C."/>
        </authorList>
    </citation>
    <scope>NUCLEOTIDE SEQUENCE [LARGE SCALE GENOMIC DNA]</scope>
    <source>
        <strain evidence="5">cv. G1812</strain>
    </source>
</reference>
<proteinExistence type="inferred from homology"/>
<dbReference type="RefSeq" id="XP_048563073.1">
    <property type="nucleotide sequence ID" value="XM_048707116.1"/>
</dbReference>
<dbReference type="InterPro" id="IPR031052">
    <property type="entry name" value="FHY3/FAR1"/>
</dbReference>
<dbReference type="RefSeq" id="XP_048563074.1">
    <property type="nucleotide sequence ID" value="XM_048707117.1"/>
</dbReference>
<dbReference type="InterPro" id="IPR018289">
    <property type="entry name" value="MULE_transposase_dom"/>
</dbReference>
<dbReference type="Gramene" id="TuG1812G0300002130.01.T01">
    <property type="protein sequence ID" value="TuG1812G0300002130.01.T01"/>
    <property type="gene ID" value="TuG1812G0300002130.01"/>
</dbReference>
<sequence>MMGGKAPLTILTDQCRAMEIVIRNVLPTTTHRWCKWHVLKKCKETLGPMYTKQSDFRAEFHKVVIHMLTINEFEDAWKMLIEKYSLQSHTYMTQVYEIREKWAKPYFQGVFCAKMTSTERSESANSMLKTYVPPGCPMHMFVKHYMRLQSARDAEESYEEKRNKVAGIVFKCNMSIERHGSKVYTCAMIEQLGELLYQANAYRIEELDKGRLYRATHTQAEMREKWARGVYEVKMLDDGRLFECECGLFEHMGMPCCHMLKVMDVLGYTEIPEKLILKRWTRDARDVLLYHLQVYQRGHASSRIMTHRHTSLYVHAMELVRLGDASIEDYEKGMRIIRDGIAALAGYESQRDGLALEDRPEAHCGAGEKCDDGGLVAPVERQQMDVDTFAGLDAPEKRKKQGRPTSSREKAPYEQLSKRTRFCSICRGSGHKKTTCPERGDHPKNPRKQAKCSNCGVAGHKHNTCTNAFAVKLHAGGV</sequence>
<dbReference type="GeneID" id="125543682"/>
<evidence type="ECO:0000256" key="2">
    <source>
        <dbReference type="RuleBase" id="RU367018"/>
    </source>
</evidence>
<evidence type="ECO:0000313" key="5">
    <source>
        <dbReference type="EnsemblPlants" id="TuG1812G0300002130.01.T01"/>
    </source>
</evidence>
<feature type="region of interest" description="Disordered" evidence="3">
    <location>
        <begin position="429"/>
        <end position="450"/>
    </location>
</feature>
<dbReference type="RefSeq" id="XP_048563072.1">
    <property type="nucleotide sequence ID" value="XM_048707115.1"/>
</dbReference>
<dbReference type="OrthoDB" id="692187at2759"/>
<evidence type="ECO:0000313" key="6">
    <source>
        <dbReference type="Proteomes" id="UP000015106"/>
    </source>
</evidence>
<protein>
    <recommendedName>
        <fullName evidence="2">Protein FAR1-RELATED SEQUENCE</fullName>
    </recommendedName>
</protein>
<name>A0A8R7TV53_TRIUA</name>
<dbReference type="GO" id="GO:0005634">
    <property type="term" value="C:nucleus"/>
    <property type="evidence" value="ECO:0007669"/>
    <property type="project" value="UniProtKB-SubCell"/>
</dbReference>
<dbReference type="RefSeq" id="XP_048563070.1">
    <property type="nucleotide sequence ID" value="XM_048707113.1"/>
</dbReference>
<dbReference type="GO" id="GO:0006355">
    <property type="term" value="P:regulation of DNA-templated transcription"/>
    <property type="evidence" value="ECO:0007669"/>
    <property type="project" value="UniProtKB-UniRule"/>
</dbReference>
<dbReference type="GO" id="GO:0008270">
    <property type="term" value="F:zinc ion binding"/>
    <property type="evidence" value="ECO:0007669"/>
    <property type="project" value="UniProtKB-UniRule"/>
</dbReference>
<comment type="function">
    <text evidence="2">Putative transcription activator involved in regulating light control of development.</text>
</comment>
<organism evidence="5 6">
    <name type="scientific">Triticum urartu</name>
    <name type="common">Red wild einkorn</name>
    <name type="synonym">Crithodium urartu</name>
    <dbReference type="NCBI Taxonomy" id="4572"/>
    <lineage>
        <taxon>Eukaryota</taxon>
        <taxon>Viridiplantae</taxon>
        <taxon>Streptophyta</taxon>
        <taxon>Embryophyta</taxon>
        <taxon>Tracheophyta</taxon>
        <taxon>Spermatophyta</taxon>
        <taxon>Magnoliopsida</taxon>
        <taxon>Liliopsida</taxon>
        <taxon>Poales</taxon>
        <taxon>Poaceae</taxon>
        <taxon>BOP clade</taxon>
        <taxon>Pooideae</taxon>
        <taxon>Triticodae</taxon>
        <taxon>Triticeae</taxon>
        <taxon>Triticinae</taxon>
        <taxon>Triticum</taxon>
    </lineage>
</organism>
<dbReference type="PROSITE" id="PS50966">
    <property type="entry name" value="ZF_SWIM"/>
    <property type="match status" value="1"/>
</dbReference>
<evidence type="ECO:0000256" key="1">
    <source>
        <dbReference type="PROSITE-ProRule" id="PRU00325"/>
    </source>
</evidence>
<dbReference type="Pfam" id="PF10551">
    <property type="entry name" value="MULE"/>
    <property type="match status" value="1"/>
</dbReference>
<feature type="domain" description="SWIM-type" evidence="4">
    <location>
        <begin position="231"/>
        <end position="267"/>
    </location>
</feature>
<reference evidence="5" key="3">
    <citation type="submission" date="2022-06" db="UniProtKB">
        <authorList>
            <consortium name="EnsemblPlants"/>
        </authorList>
    </citation>
    <scope>IDENTIFICATION</scope>
</reference>
<reference evidence="6" key="1">
    <citation type="journal article" date="2013" name="Nature">
        <title>Draft genome of the wheat A-genome progenitor Triticum urartu.</title>
        <authorList>
            <person name="Ling H.Q."/>
            <person name="Zhao S."/>
            <person name="Liu D."/>
            <person name="Wang J."/>
            <person name="Sun H."/>
            <person name="Zhang C."/>
            <person name="Fan H."/>
            <person name="Li D."/>
            <person name="Dong L."/>
            <person name="Tao Y."/>
            <person name="Gao C."/>
            <person name="Wu H."/>
            <person name="Li Y."/>
            <person name="Cui Y."/>
            <person name="Guo X."/>
            <person name="Zheng S."/>
            <person name="Wang B."/>
            <person name="Yu K."/>
            <person name="Liang Q."/>
            <person name="Yang W."/>
            <person name="Lou X."/>
            <person name="Chen J."/>
            <person name="Feng M."/>
            <person name="Jian J."/>
            <person name="Zhang X."/>
            <person name="Luo G."/>
            <person name="Jiang Y."/>
            <person name="Liu J."/>
            <person name="Wang Z."/>
            <person name="Sha Y."/>
            <person name="Zhang B."/>
            <person name="Wu H."/>
            <person name="Tang D."/>
            <person name="Shen Q."/>
            <person name="Xue P."/>
            <person name="Zou S."/>
            <person name="Wang X."/>
            <person name="Liu X."/>
            <person name="Wang F."/>
            <person name="Yang Y."/>
            <person name="An X."/>
            <person name="Dong Z."/>
            <person name="Zhang K."/>
            <person name="Zhang X."/>
            <person name="Luo M.C."/>
            <person name="Dvorak J."/>
            <person name="Tong Y."/>
            <person name="Wang J."/>
            <person name="Yang H."/>
            <person name="Li Z."/>
            <person name="Wang D."/>
            <person name="Zhang A."/>
            <person name="Wang J."/>
        </authorList>
    </citation>
    <scope>NUCLEOTIDE SEQUENCE</scope>
    <source>
        <strain evidence="6">cv. G1812</strain>
    </source>
</reference>
<dbReference type="GO" id="GO:0003676">
    <property type="term" value="F:nucleic acid binding"/>
    <property type="evidence" value="ECO:0007669"/>
    <property type="project" value="InterPro"/>
</dbReference>
<dbReference type="Gene3D" id="4.10.60.10">
    <property type="entry name" value="Zinc finger, CCHC-type"/>
    <property type="match status" value="1"/>
</dbReference>
<dbReference type="EnsemblPlants" id="TuG1812G0300002130.01.T01">
    <property type="protein sequence ID" value="TuG1812G0300002130.01.T01"/>
    <property type="gene ID" value="TuG1812G0300002130.01"/>
</dbReference>
<dbReference type="InterPro" id="IPR001878">
    <property type="entry name" value="Znf_CCHC"/>
</dbReference>
<dbReference type="RefSeq" id="XP_048563071.1">
    <property type="nucleotide sequence ID" value="XM_048707114.1"/>
</dbReference>
<dbReference type="PANTHER" id="PTHR31669:SF307">
    <property type="entry name" value="PROTEIN FAR1-RELATED SEQUENCE"/>
    <property type="match status" value="1"/>
</dbReference>
<dbReference type="InterPro" id="IPR007527">
    <property type="entry name" value="Znf_SWIM"/>
</dbReference>
<feature type="compositionally biased region" description="Basic and acidic residues" evidence="3">
    <location>
        <begin position="435"/>
        <end position="444"/>
    </location>
</feature>
<comment type="subcellular location">
    <subcellularLocation>
        <location evidence="2">Nucleus</location>
    </subcellularLocation>
</comment>
<comment type="similarity">
    <text evidence="2">Belongs to the FHY3/FAR1 family.</text>
</comment>
<evidence type="ECO:0000256" key="3">
    <source>
        <dbReference type="SAM" id="MobiDB-lite"/>
    </source>
</evidence>
<gene>
    <name evidence="5" type="primary">LOC125543682</name>
</gene>
<dbReference type="KEGG" id="tua:125543682"/>
<dbReference type="SMART" id="SM00343">
    <property type="entry name" value="ZnF_C2HC"/>
    <property type="match status" value="2"/>
</dbReference>
<feature type="region of interest" description="Disordered" evidence="3">
    <location>
        <begin position="388"/>
        <end position="416"/>
    </location>
</feature>
<evidence type="ECO:0000259" key="4">
    <source>
        <dbReference type="PROSITE" id="PS50966"/>
    </source>
</evidence>